<dbReference type="FunFam" id="3.40.309.10:FF:000009">
    <property type="entry name" value="Aldehyde dehydrogenase A"/>
    <property type="match status" value="1"/>
</dbReference>
<dbReference type="EMBL" id="BMHO01000001">
    <property type="protein sequence ID" value="GGD29040.1"/>
    <property type="molecule type" value="Genomic_DNA"/>
</dbReference>
<dbReference type="GO" id="GO:0009450">
    <property type="term" value="P:gamma-aminobutyric acid catabolic process"/>
    <property type="evidence" value="ECO:0007669"/>
    <property type="project" value="TreeGrafter"/>
</dbReference>
<feature type="domain" description="Aldehyde dehydrogenase" evidence="3">
    <location>
        <begin position="14"/>
        <end position="472"/>
    </location>
</feature>
<dbReference type="InterPro" id="IPR016163">
    <property type="entry name" value="Ald_DH_C"/>
</dbReference>
<dbReference type="InterPro" id="IPR050740">
    <property type="entry name" value="Aldehyde_DH_Superfamily"/>
</dbReference>
<dbReference type="FunFam" id="3.40.605.10:FF:000033">
    <property type="entry name" value="NAD-dependent succinate-semialdehyde dehydrogenase"/>
    <property type="match status" value="1"/>
</dbReference>
<protein>
    <submittedName>
        <fullName evidence="4">NAD-dependent succinate-semialdehyde dehydrogenase</fullName>
    </submittedName>
</protein>
<dbReference type="SUPFAM" id="SSF53720">
    <property type="entry name" value="ALDH-like"/>
    <property type="match status" value="1"/>
</dbReference>
<evidence type="ECO:0000313" key="4">
    <source>
        <dbReference type="EMBL" id="GGD29040.1"/>
    </source>
</evidence>
<dbReference type="Gene3D" id="3.40.309.10">
    <property type="entry name" value="Aldehyde Dehydrogenase, Chain A, domain 2"/>
    <property type="match status" value="1"/>
</dbReference>
<reference evidence="4" key="1">
    <citation type="journal article" date="2014" name="Int. J. Syst. Evol. Microbiol.">
        <title>Complete genome sequence of Corynebacterium casei LMG S-19264T (=DSM 44701T), isolated from a smear-ripened cheese.</title>
        <authorList>
            <consortium name="US DOE Joint Genome Institute (JGI-PGF)"/>
            <person name="Walter F."/>
            <person name="Albersmeier A."/>
            <person name="Kalinowski J."/>
            <person name="Ruckert C."/>
        </authorList>
    </citation>
    <scope>NUCLEOTIDE SEQUENCE</scope>
    <source>
        <strain evidence="4">CGMCC 1.15152</strain>
    </source>
</reference>
<proteinExistence type="inferred from homology"/>
<dbReference type="InterPro" id="IPR016161">
    <property type="entry name" value="Ald_DH/histidinol_DH"/>
</dbReference>
<gene>
    <name evidence="4" type="ORF">GCM10010915_06450</name>
</gene>
<dbReference type="AlphaFoldDB" id="A0A916Y3A1"/>
<dbReference type="PANTHER" id="PTHR43353">
    <property type="entry name" value="SUCCINATE-SEMIALDEHYDE DEHYDROGENASE, MITOCHONDRIAL"/>
    <property type="match status" value="1"/>
</dbReference>
<dbReference type="PROSITE" id="PS00070">
    <property type="entry name" value="ALDEHYDE_DEHYDR_CYS"/>
    <property type="match status" value="1"/>
</dbReference>
<keyword evidence="2" id="KW-0560">Oxidoreductase</keyword>
<dbReference type="InterPro" id="IPR016160">
    <property type="entry name" value="Ald_DH_CS_CYS"/>
</dbReference>
<comment type="similarity">
    <text evidence="1">Belongs to the aldehyde dehydrogenase family.</text>
</comment>
<evidence type="ECO:0000256" key="2">
    <source>
        <dbReference type="ARBA" id="ARBA00023002"/>
    </source>
</evidence>
<keyword evidence="5" id="KW-1185">Reference proteome</keyword>
<dbReference type="CDD" id="cd07103">
    <property type="entry name" value="ALDH_F5_SSADH_GabD"/>
    <property type="match status" value="1"/>
</dbReference>
<accession>A0A916Y3A1</accession>
<dbReference type="Gene3D" id="3.40.605.10">
    <property type="entry name" value="Aldehyde Dehydrogenase, Chain A, domain 1"/>
    <property type="match status" value="1"/>
</dbReference>
<dbReference type="InterPro" id="IPR015590">
    <property type="entry name" value="Aldehyde_DH_dom"/>
</dbReference>
<dbReference type="Proteomes" id="UP000633205">
    <property type="component" value="Unassembled WGS sequence"/>
</dbReference>
<dbReference type="GO" id="GO:0004777">
    <property type="term" value="F:succinate-semialdehyde dehydrogenase (NAD+) activity"/>
    <property type="evidence" value="ECO:0007669"/>
    <property type="project" value="TreeGrafter"/>
</dbReference>
<dbReference type="RefSeq" id="WP_188710865.1">
    <property type="nucleotide sequence ID" value="NZ_BMHO01000001.1"/>
</dbReference>
<organism evidence="4 5">
    <name type="scientific">Microbacterium faecale</name>
    <dbReference type="NCBI Taxonomy" id="1804630"/>
    <lineage>
        <taxon>Bacteria</taxon>
        <taxon>Bacillati</taxon>
        <taxon>Actinomycetota</taxon>
        <taxon>Actinomycetes</taxon>
        <taxon>Micrococcales</taxon>
        <taxon>Microbacteriaceae</taxon>
        <taxon>Microbacterium</taxon>
    </lineage>
</organism>
<comment type="caution">
    <text evidence="4">The sequence shown here is derived from an EMBL/GenBank/DDBJ whole genome shotgun (WGS) entry which is preliminary data.</text>
</comment>
<evidence type="ECO:0000313" key="5">
    <source>
        <dbReference type="Proteomes" id="UP000633205"/>
    </source>
</evidence>
<name>A0A916Y3A1_9MICO</name>
<dbReference type="InterPro" id="IPR016162">
    <property type="entry name" value="Ald_DH_N"/>
</dbReference>
<evidence type="ECO:0000259" key="3">
    <source>
        <dbReference type="Pfam" id="PF00171"/>
    </source>
</evidence>
<reference evidence="4" key="2">
    <citation type="submission" date="2020-09" db="EMBL/GenBank/DDBJ databases">
        <authorList>
            <person name="Sun Q."/>
            <person name="Zhou Y."/>
        </authorList>
    </citation>
    <scope>NUCLEOTIDE SEQUENCE</scope>
    <source>
        <strain evidence="4">CGMCC 1.15152</strain>
    </source>
</reference>
<evidence type="ECO:0000256" key="1">
    <source>
        <dbReference type="ARBA" id="ARBA00009986"/>
    </source>
</evidence>
<sequence length="476" mass="50723">MDYPTLELFIAGEWRREERDTLPVVNPATLDVVGKLPVATATDLDDAAEAAASSFQTWRSTSAFERYQVLRRAAELLRERAREIGIATTIEQGKPASEAIAEVGAAADTFDWFAEEGRRAYGRVVPARRPGVRNLVLSQPVGPVAAFTPWNFPITIPARKLAAALAAGCTVVFKPAEETPATGLALARALADAGLPAGILNVVMGDPAAISTQLIRDPRIRKVSFTGSTVVGRQIAHLAADGIKRVTLELGGHAPVLVFDDADVEKAATLAAGSKFRNAGQICIAPTRFLVQENVYERFIDAFSARIRTLEVGNGLDDGTSMGPLAHNRRPAAISALVDDARERGARTVIGGEPIDRPGYFWQPTLLADVDANARIMQEEPFGPVAVAVPFTDVDDGIERANALPYGLASYLFTGSAATAAEVSDRIEAGMLAVNHLMLTSPETPFGGVKESGYGSEGGSEGIEDYLVTKLVSETW</sequence>
<dbReference type="PANTHER" id="PTHR43353:SF5">
    <property type="entry name" value="SUCCINATE-SEMIALDEHYDE DEHYDROGENASE, MITOCHONDRIAL"/>
    <property type="match status" value="1"/>
</dbReference>
<dbReference type="Pfam" id="PF00171">
    <property type="entry name" value="Aldedh"/>
    <property type="match status" value="1"/>
</dbReference>